<feature type="compositionally biased region" description="Polar residues" evidence="1">
    <location>
        <begin position="458"/>
        <end position="471"/>
    </location>
</feature>
<dbReference type="AlphaFoldDB" id="A0A9P6KKW7"/>
<accession>A0A9P6KKW7</accession>
<dbReference type="InterPro" id="IPR003347">
    <property type="entry name" value="JmjC_dom"/>
</dbReference>
<dbReference type="Proteomes" id="UP000756921">
    <property type="component" value="Unassembled WGS sequence"/>
</dbReference>
<dbReference type="OrthoDB" id="3860121at2759"/>
<protein>
    <recommendedName>
        <fullName evidence="2">JmjC domain-containing protein</fullName>
    </recommendedName>
</protein>
<evidence type="ECO:0000256" key="1">
    <source>
        <dbReference type="SAM" id="MobiDB-lite"/>
    </source>
</evidence>
<gene>
    <name evidence="3" type="ORF">PMIN01_11797</name>
</gene>
<evidence type="ECO:0000259" key="2">
    <source>
        <dbReference type="PROSITE" id="PS51184"/>
    </source>
</evidence>
<evidence type="ECO:0000313" key="4">
    <source>
        <dbReference type="Proteomes" id="UP000756921"/>
    </source>
</evidence>
<feature type="domain" description="JmjC" evidence="2">
    <location>
        <begin position="665"/>
        <end position="836"/>
    </location>
</feature>
<proteinExistence type="predicted"/>
<sequence>MPTEQDSNELGYDPAHARIKAFRDSLRSLNDESDKFQACVDMRNDLLDEQTDLSVLTASIEEVMEEECPQYKESKGRWTCSSDADAKQWKRFVDIANAGASLKKKCLAPLIKVGAFWHADKVQYYGWASTGWKFCKLLGTAATRNPDWAEALVKLNQLILRRIVDGQPLRDCGNLLAQVDLIDLAAWQNKDTFVKKGHNGYTLTCDPISDSQLPAGYAFDRYGLIRCKEVAAQSQPTIQADETCSVHQPESLESDVSMAAPTRLVPNNAMVDVIAVSVPSTPPNAQTSGGSASSTPLTTPPQSPSNISIVEHPENTQLTSHAASPDITALSEADTSQTPLRTSSRLRVQPDRKPVQSIGRVPPSTRKGGSQSQKRKASSGQETNCVCTCTDTVSPKLLSAIEHLQQTNTREDADIAAAYRAQRDALCPRHVKLYALWATTGILLSQQSRDGHPLSASKRPTSYTEDSSFPYQATKRRRLSLPTQLSQSSSVIGERNSSDDRELVFVSVPEDKTEARPFHHIATDVHFRDQVLTQLEQKTAQNKPCKTWGELNAQGMHALLSRARQPATTGTESGKEAYFSTSEEAERRLEAHAALHGPIITENQQQFRWDSHKGRPIEQFFRRMGNSGRSVSVQRSSLSLQQPSFVPMRLGIVRDIFVENKISQDPLNVLDLRNPLPRSILPSFLMGEDCQLLSRIRDTILEGTTAERCSAPVAEWNRWRDDEDWALLAQGGAQTLTHQDACGKATWLTVQEGQVGFGWLSRPSEEEKRCWSSDPNAFEGGQIRFVVLRPGQTIYFEAGTIHFVFRLEQDQTLLLGGHIMRWSRIGAWIQIVLNQLRFPDATNEDLLPLAPAYVKAVAQLLMEQTRLSQSDQLVSEEVIAEFFRIKKASYLKSIRSGANTIIAIRSRNAEKK</sequence>
<organism evidence="3 4">
    <name type="scientific">Paraphaeosphaeria minitans</name>
    <dbReference type="NCBI Taxonomy" id="565426"/>
    <lineage>
        <taxon>Eukaryota</taxon>
        <taxon>Fungi</taxon>
        <taxon>Dikarya</taxon>
        <taxon>Ascomycota</taxon>
        <taxon>Pezizomycotina</taxon>
        <taxon>Dothideomycetes</taxon>
        <taxon>Pleosporomycetidae</taxon>
        <taxon>Pleosporales</taxon>
        <taxon>Massarineae</taxon>
        <taxon>Didymosphaeriaceae</taxon>
        <taxon>Paraphaeosphaeria</taxon>
    </lineage>
</organism>
<feature type="region of interest" description="Disordered" evidence="1">
    <location>
        <begin position="447"/>
        <end position="496"/>
    </location>
</feature>
<reference evidence="3" key="1">
    <citation type="journal article" date="2020" name="Mol. Plant Microbe Interact.">
        <title>Genome Sequence of the Biocontrol Agent Coniothyrium minitans strain Conio (IMI 134523).</title>
        <authorList>
            <person name="Patel D."/>
            <person name="Shittu T.A."/>
            <person name="Baroncelli R."/>
            <person name="Muthumeenakshi S."/>
            <person name="Osborne T.H."/>
            <person name="Janganan T.K."/>
            <person name="Sreenivasaprasad S."/>
        </authorList>
    </citation>
    <scope>NUCLEOTIDE SEQUENCE</scope>
    <source>
        <strain evidence="3">Conio</strain>
    </source>
</reference>
<feature type="compositionally biased region" description="Low complexity" evidence="1">
    <location>
        <begin position="480"/>
        <end position="490"/>
    </location>
</feature>
<feature type="compositionally biased region" description="Low complexity" evidence="1">
    <location>
        <begin position="287"/>
        <end position="297"/>
    </location>
</feature>
<feature type="compositionally biased region" description="Polar residues" evidence="1">
    <location>
        <begin position="333"/>
        <end position="346"/>
    </location>
</feature>
<keyword evidence="4" id="KW-1185">Reference proteome</keyword>
<comment type="caution">
    <text evidence="3">The sequence shown here is derived from an EMBL/GenBank/DDBJ whole genome shotgun (WGS) entry which is preliminary data.</text>
</comment>
<evidence type="ECO:0000313" key="3">
    <source>
        <dbReference type="EMBL" id="KAF9729864.1"/>
    </source>
</evidence>
<dbReference type="Gene3D" id="2.60.120.650">
    <property type="entry name" value="Cupin"/>
    <property type="match status" value="1"/>
</dbReference>
<name>A0A9P6KKW7_9PLEO</name>
<feature type="region of interest" description="Disordered" evidence="1">
    <location>
        <begin position="280"/>
        <end position="381"/>
    </location>
</feature>
<dbReference type="SUPFAM" id="SSF51197">
    <property type="entry name" value="Clavaminate synthase-like"/>
    <property type="match status" value="1"/>
</dbReference>
<dbReference type="PROSITE" id="PS51184">
    <property type="entry name" value="JMJC"/>
    <property type="match status" value="1"/>
</dbReference>
<dbReference type="EMBL" id="WJXW01000015">
    <property type="protein sequence ID" value="KAF9729864.1"/>
    <property type="molecule type" value="Genomic_DNA"/>
</dbReference>
<feature type="compositionally biased region" description="Polar residues" evidence="1">
    <location>
        <begin position="367"/>
        <end position="381"/>
    </location>
</feature>